<keyword evidence="3" id="KW-0614">Plasmid</keyword>
<dbReference type="AlphaFoldDB" id="A0A291DCN6"/>
<keyword evidence="2" id="KW-0472">Membrane</keyword>
<dbReference type="Proteomes" id="UP000218628">
    <property type="component" value="Plasmid unnamed"/>
</dbReference>
<feature type="transmembrane region" description="Helical" evidence="2">
    <location>
        <begin position="291"/>
        <end position="311"/>
    </location>
</feature>
<evidence type="ECO:0000313" key="3">
    <source>
        <dbReference type="EMBL" id="ATF62163.1"/>
    </source>
</evidence>
<feature type="compositionally biased region" description="Polar residues" evidence="1">
    <location>
        <begin position="246"/>
        <end position="257"/>
    </location>
</feature>
<feature type="compositionally biased region" description="Pro residues" evidence="1">
    <location>
        <begin position="86"/>
        <end position="96"/>
    </location>
</feature>
<name>A0A291DCN6_9MICC</name>
<organism evidence="3 4">
    <name type="scientific">Rothia mucilaginosa</name>
    <dbReference type="NCBI Taxonomy" id="43675"/>
    <lineage>
        <taxon>Bacteria</taxon>
        <taxon>Bacillati</taxon>
        <taxon>Actinomycetota</taxon>
        <taxon>Actinomycetes</taxon>
        <taxon>Micrococcales</taxon>
        <taxon>Micrococcaceae</taxon>
        <taxon>Rothia</taxon>
    </lineage>
</organism>
<reference evidence="4" key="1">
    <citation type="submission" date="2017-09" db="EMBL/GenBank/DDBJ databases">
        <title>FDA dAtabase for Regulatory Grade micrObial Sequences (FDA-ARGOS): Supporting development and validation of Infectious Disease Dx tests.</title>
        <authorList>
            <person name="Minogue T."/>
            <person name="Wolcott M."/>
            <person name="Wasieloski L."/>
            <person name="Aguilar W."/>
            <person name="Moore D."/>
            <person name="Tallon L."/>
            <person name="Sadzewicz L."/>
            <person name="Ott S."/>
            <person name="Zhao X."/>
            <person name="Nagaraj S."/>
            <person name="Vavikolanu K."/>
            <person name="Aluvathingal J."/>
            <person name="Nadendla S."/>
            <person name="Sichtig H."/>
        </authorList>
    </citation>
    <scope>NUCLEOTIDE SEQUENCE [LARGE SCALE GENOMIC DNA]</scope>
    <source>
        <strain evidence="4">FDAARGOS_369</strain>
        <plasmid evidence="4">Plasmid unnamed</plasmid>
    </source>
</reference>
<dbReference type="NCBIfam" id="TIGR01167">
    <property type="entry name" value="LPXTG_anchor"/>
    <property type="match status" value="1"/>
</dbReference>
<keyword evidence="2" id="KW-0812">Transmembrane</keyword>
<keyword evidence="2" id="KW-1133">Transmembrane helix</keyword>
<dbReference type="EMBL" id="CP023509">
    <property type="protein sequence ID" value="ATF62163.1"/>
    <property type="molecule type" value="Genomic_DNA"/>
</dbReference>
<feature type="compositionally biased region" description="Pro residues" evidence="1">
    <location>
        <begin position="110"/>
        <end position="119"/>
    </location>
</feature>
<feature type="region of interest" description="Disordered" evidence="1">
    <location>
        <begin position="31"/>
        <end position="283"/>
    </location>
</feature>
<gene>
    <name evidence="3" type="ORF">CO690_00155</name>
</gene>
<evidence type="ECO:0000313" key="4">
    <source>
        <dbReference type="Proteomes" id="UP000218628"/>
    </source>
</evidence>
<dbReference type="RefSeq" id="WP_096740555.1">
    <property type="nucleotide sequence ID" value="NZ_CP023509.1"/>
</dbReference>
<feature type="compositionally biased region" description="Basic and acidic residues" evidence="1">
    <location>
        <begin position="133"/>
        <end position="150"/>
    </location>
</feature>
<evidence type="ECO:0000256" key="1">
    <source>
        <dbReference type="SAM" id="MobiDB-lite"/>
    </source>
</evidence>
<sequence>MTIRSSDSLTREQTQALVVNYIVHGGAARGAEAEEGIGSGQNVPEAEVATEREDAAGPVQDETPDAPVAESHEPEVVQTEVVLAPSPEPSTPPAAEPEPSSDADVAITPEPEPSTPAPEPSGESEVPITPEPEPVRSERDEVPAEQRPTDDVVPVIEPEPEPSTPPAAEPEPSSDADVAITPEPEPSSTARASEGAQDSGGVNQEVPIAPSSDRGSSPAVQDSGEALGAGEVEVVIAPEAPAPVKPSTQQPKNSTVQKQDEKVSPSAIPAQDSRTEKRRELAYTGVTESSGGLAIGGFVLIATGAAGVFAVRRRVEP</sequence>
<evidence type="ECO:0000256" key="2">
    <source>
        <dbReference type="SAM" id="Phobius"/>
    </source>
</evidence>
<accession>A0A291DCN6</accession>
<protein>
    <submittedName>
        <fullName evidence="3">Uncharacterized protein</fullName>
    </submittedName>
</protein>
<proteinExistence type="predicted"/>
<geneLocation type="plasmid" evidence="3">
    <name>unnamed</name>
</geneLocation>